<proteinExistence type="predicted"/>
<dbReference type="AlphaFoldDB" id="A0A1G7K1Z7"/>
<accession>A0A1G7K1Z7</accession>
<evidence type="ECO:0000313" key="2">
    <source>
        <dbReference type="Proteomes" id="UP000199245"/>
    </source>
</evidence>
<dbReference type="EMBL" id="FMZW01000051">
    <property type="protein sequence ID" value="SDF31152.1"/>
    <property type="molecule type" value="Genomic_DNA"/>
</dbReference>
<dbReference type="Proteomes" id="UP000199245">
    <property type="component" value="Unassembled WGS sequence"/>
</dbReference>
<name>A0A1G7K1Z7_9BRAD</name>
<evidence type="ECO:0000313" key="1">
    <source>
        <dbReference type="EMBL" id="SDF31152.1"/>
    </source>
</evidence>
<dbReference type="RefSeq" id="WP_143029759.1">
    <property type="nucleotide sequence ID" value="NZ_FMZW01000051.1"/>
</dbReference>
<organism evidence="1 2">
    <name type="scientific">Bradyrhizobium brasilense</name>
    <dbReference type="NCBI Taxonomy" id="1419277"/>
    <lineage>
        <taxon>Bacteria</taxon>
        <taxon>Pseudomonadati</taxon>
        <taxon>Pseudomonadota</taxon>
        <taxon>Alphaproteobacteria</taxon>
        <taxon>Hyphomicrobiales</taxon>
        <taxon>Nitrobacteraceae</taxon>
        <taxon>Bradyrhizobium</taxon>
    </lineage>
</organism>
<reference evidence="1 2" key="1">
    <citation type="submission" date="2016-10" db="EMBL/GenBank/DDBJ databases">
        <authorList>
            <person name="de Groot N.N."/>
        </authorList>
    </citation>
    <scope>NUCLEOTIDE SEQUENCE [LARGE SCALE GENOMIC DNA]</scope>
    <source>
        <strain evidence="1 2">R5</strain>
    </source>
</reference>
<sequence>MSFIERNEAGAIVSWFKGPQPDLELEEIADDDPAVVAFLNPPAPVPSSCTKLGLKRAFDELGTWVAVKAAIAADANVQEEWDLATESRRTDPLVQHMIAVVGLSDAQVDQLLIRANGLV</sequence>
<gene>
    <name evidence="1" type="ORF">SAMN05216337_10516</name>
</gene>
<protein>
    <submittedName>
        <fullName evidence="1">Uncharacterized protein</fullName>
    </submittedName>
</protein>